<dbReference type="EMBL" id="JBJJXI010000213">
    <property type="protein sequence ID" value="KAL3383275.1"/>
    <property type="molecule type" value="Genomic_DNA"/>
</dbReference>
<reference evidence="4 5" key="1">
    <citation type="journal article" date="2024" name="bioRxiv">
        <title>A reference genome for Trichogramma kaykai: A tiny desert-dwelling parasitoid wasp with competing sex-ratio distorters.</title>
        <authorList>
            <person name="Culotta J."/>
            <person name="Lindsey A.R."/>
        </authorList>
    </citation>
    <scope>NUCLEOTIDE SEQUENCE [LARGE SCALE GENOMIC DNA]</scope>
    <source>
        <strain evidence="4 5">KSX58</strain>
    </source>
</reference>
<accession>A0ABD2VR92</accession>
<feature type="repeat" description="ANK" evidence="3">
    <location>
        <begin position="388"/>
        <end position="416"/>
    </location>
</feature>
<sequence length="638" mass="74309">MSTSVKLEKLRSLLENVKLEDDDQRDKFRCQLDPLISDWIDELPDLRDIFQAHEIEWLLQDSIRDNDDEDRNEGERFIQFVARSGYRDEPKSDESGRPLRRRTTPVHHAAAYIKSNEEIFDMLFDVYDRYDVNYVDEDGLSHFHIACEFGCDYAVEKFLELGQDPDHLVPATGNSSLHLAVQYEHKKVVELLLRNGADPNLFNNIGLTPLRIICQRDDDDDGLAELFFKIGNKLQINAQDKNRNTLLHAAIYRGHVNLIELLLRNGADPNPINKNGDTPLHILCRRVRKEGLLQLFFEICGDIGKTVRVDVFDQHGATPLQMAYCNSDEEAIKLLLINGADPNSTNEHGFTPLHVLSMNNYDEAVVKLFFEMNDEMKQKVEVDAKDNFGRTPLQWAVANISPNKVDILLERGADLSTFVFPTEDYFGAKLEQGLCENWMVFKLRIAFGIMRIIESLEKGGYELFQSDAISIMKLFATYELFKKSRDFEIFWTKNEKYTEKAKKIMIIPNLSTYDLIQLRPWEAEKQLLHADYFQIVRSRRLFRLPKRVYREVCVAHVCEIISRRFFQFWALGCFYELVHFRLPIRCCDMIIEELLNEDLYNICLAATGQRREDDEKKSTTNVMIRPLKRARFKMCRSA</sequence>
<evidence type="ECO:0000256" key="2">
    <source>
        <dbReference type="ARBA" id="ARBA00023043"/>
    </source>
</evidence>
<dbReference type="Proteomes" id="UP001627154">
    <property type="component" value="Unassembled WGS sequence"/>
</dbReference>
<feature type="repeat" description="ANK" evidence="3">
    <location>
        <begin position="172"/>
        <end position="204"/>
    </location>
</feature>
<protein>
    <submittedName>
        <fullName evidence="4">Uncharacterized protein</fullName>
    </submittedName>
</protein>
<dbReference type="PROSITE" id="PS50297">
    <property type="entry name" value="ANK_REP_REGION"/>
    <property type="match status" value="4"/>
</dbReference>
<dbReference type="PANTHER" id="PTHR24198">
    <property type="entry name" value="ANKYRIN REPEAT AND PROTEIN KINASE DOMAIN-CONTAINING PROTEIN"/>
    <property type="match status" value="1"/>
</dbReference>
<dbReference type="SMART" id="SM00248">
    <property type="entry name" value="ANK"/>
    <property type="match status" value="8"/>
</dbReference>
<dbReference type="SUPFAM" id="SSF48403">
    <property type="entry name" value="Ankyrin repeat"/>
    <property type="match status" value="1"/>
</dbReference>
<keyword evidence="2 3" id="KW-0040">ANK repeat</keyword>
<evidence type="ECO:0000313" key="4">
    <source>
        <dbReference type="EMBL" id="KAL3383275.1"/>
    </source>
</evidence>
<feature type="repeat" description="ANK" evidence="3">
    <location>
        <begin position="315"/>
        <end position="347"/>
    </location>
</feature>
<dbReference type="PANTHER" id="PTHR24198:SF165">
    <property type="entry name" value="ANKYRIN REPEAT-CONTAINING PROTEIN-RELATED"/>
    <property type="match status" value="1"/>
</dbReference>
<evidence type="ECO:0000313" key="5">
    <source>
        <dbReference type="Proteomes" id="UP001627154"/>
    </source>
</evidence>
<dbReference type="InterPro" id="IPR036770">
    <property type="entry name" value="Ankyrin_rpt-contain_sf"/>
</dbReference>
<dbReference type="AlphaFoldDB" id="A0ABD2VR92"/>
<name>A0ABD2VR92_9HYME</name>
<evidence type="ECO:0000256" key="1">
    <source>
        <dbReference type="ARBA" id="ARBA00022737"/>
    </source>
</evidence>
<proteinExistence type="predicted"/>
<comment type="caution">
    <text evidence="4">The sequence shown here is derived from an EMBL/GenBank/DDBJ whole genome shotgun (WGS) entry which is preliminary data.</text>
</comment>
<dbReference type="Pfam" id="PF12796">
    <property type="entry name" value="Ank_2"/>
    <property type="match status" value="3"/>
</dbReference>
<dbReference type="PROSITE" id="PS50088">
    <property type="entry name" value="ANK_REPEAT"/>
    <property type="match status" value="4"/>
</dbReference>
<dbReference type="Gene3D" id="1.25.40.20">
    <property type="entry name" value="Ankyrin repeat-containing domain"/>
    <property type="match status" value="3"/>
</dbReference>
<dbReference type="InterPro" id="IPR002110">
    <property type="entry name" value="Ankyrin_rpt"/>
</dbReference>
<gene>
    <name evidence="4" type="ORF">TKK_020799</name>
</gene>
<evidence type="ECO:0000256" key="3">
    <source>
        <dbReference type="PROSITE-ProRule" id="PRU00023"/>
    </source>
</evidence>
<keyword evidence="1" id="KW-0677">Repeat</keyword>
<keyword evidence="5" id="KW-1185">Reference proteome</keyword>
<organism evidence="4 5">
    <name type="scientific">Trichogramma kaykai</name>
    <dbReference type="NCBI Taxonomy" id="54128"/>
    <lineage>
        <taxon>Eukaryota</taxon>
        <taxon>Metazoa</taxon>
        <taxon>Ecdysozoa</taxon>
        <taxon>Arthropoda</taxon>
        <taxon>Hexapoda</taxon>
        <taxon>Insecta</taxon>
        <taxon>Pterygota</taxon>
        <taxon>Neoptera</taxon>
        <taxon>Endopterygota</taxon>
        <taxon>Hymenoptera</taxon>
        <taxon>Apocrita</taxon>
        <taxon>Proctotrupomorpha</taxon>
        <taxon>Chalcidoidea</taxon>
        <taxon>Trichogrammatidae</taxon>
        <taxon>Trichogramma</taxon>
    </lineage>
</organism>
<feature type="repeat" description="ANK" evidence="3">
    <location>
        <begin position="242"/>
        <end position="274"/>
    </location>
</feature>